<comment type="caution">
    <text evidence="2">The sequence shown here is derived from an EMBL/GenBank/DDBJ whole genome shotgun (WGS) entry which is preliminary data.</text>
</comment>
<name>A0ABU6QRE3_9FABA</name>
<protein>
    <recommendedName>
        <fullName evidence="4">Reverse transcriptase domain-containing protein</fullName>
    </recommendedName>
</protein>
<accession>A0ABU6QRE3</accession>
<organism evidence="2 3">
    <name type="scientific">Stylosanthes scabra</name>
    <dbReference type="NCBI Taxonomy" id="79078"/>
    <lineage>
        <taxon>Eukaryota</taxon>
        <taxon>Viridiplantae</taxon>
        <taxon>Streptophyta</taxon>
        <taxon>Embryophyta</taxon>
        <taxon>Tracheophyta</taxon>
        <taxon>Spermatophyta</taxon>
        <taxon>Magnoliopsida</taxon>
        <taxon>eudicotyledons</taxon>
        <taxon>Gunneridae</taxon>
        <taxon>Pentapetalae</taxon>
        <taxon>rosids</taxon>
        <taxon>fabids</taxon>
        <taxon>Fabales</taxon>
        <taxon>Fabaceae</taxon>
        <taxon>Papilionoideae</taxon>
        <taxon>50 kb inversion clade</taxon>
        <taxon>dalbergioids sensu lato</taxon>
        <taxon>Dalbergieae</taxon>
        <taxon>Pterocarpus clade</taxon>
        <taxon>Stylosanthes</taxon>
    </lineage>
</organism>
<keyword evidence="3" id="KW-1185">Reference proteome</keyword>
<dbReference type="Proteomes" id="UP001341840">
    <property type="component" value="Unassembled WGS sequence"/>
</dbReference>
<feature type="region of interest" description="Disordered" evidence="1">
    <location>
        <begin position="1"/>
        <end position="23"/>
    </location>
</feature>
<reference evidence="2 3" key="1">
    <citation type="journal article" date="2023" name="Plants (Basel)">
        <title>Bridging the Gap: Combining Genomics and Transcriptomics Approaches to Understand Stylosanthes scabra, an Orphan Legume from the Brazilian Caatinga.</title>
        <authorList>
            <person name="Ferreira-Neto J.R.C."/>
            <person name="da Silva M.D."/>
            <person name="Binneck E."/>
            <person name="de Melo N.F."/>
            <person name="da Silva R.H."/>
            <person name="de Melo A.L.T.M."/>
            <person name="Pandolfi V."/>
            <person name="Bustamante F.O."/>
            <person name="Brasileiro-Vidal A.C."/>
            <person name="Benko-Iseppon A.M."/>
        </authorList>
    </citation>
    <scope>NUCLEOTIDE SEQUENCE [LARGE SCALE GENOMIC DNA]</scope>
    <source>
        <tissue evidence="2">Leaves</tissue>
    </source>
</reference>
<evidence type="ECO:0008006" key="4">
    <source>
        <dbReference type="Google" id="ProtNLM"/>
    </source>
</evidence>
<dbReference type="EMBL" id="JASCZI010001144">
    <property type="protein sequence ID" value="MED6114397.1"/>
    <property type="molecule type" value="Genomic_DNA"/>
</dbReference>
<evidence type="ECO:0000256" key="1">
    <source>
        <dbReference type="SAM" id="MobiDB-lite"/>
    </source>
</evidence>
<proteinExistence type="predicted"/>
<evidence type="ECO:0000313" key="2">
    <source>
        <dbReference type="EMBL" id="MED6114397.1"/>
    </source>
</evidence>
<evidence type="ECO:0000313" key="3">
    <source>
        <dbReference type="Proteomes" id="UP001341840"/>
    </source>
</evidence>
<gene>
    <name evidence="2" type="ORF">PIB30_079831</name>
</gene>
<sequence>MGEIVNQLQHSPPNTFPSNTITNPKKECKAISVKMVEETPRKEQEAVVGKEQQKIITPSPQLPRVHDKPLSKFLEVFACLEVNIPLLRSLKEIPVYVKSMK</sequence>